<evidence type="ECO:0000259" key="1">
    <source>
        <dbReference type="PROSITE" id="PS50025"/>
    </source>
</evidence>
<comment type="caution">
    <text evidence="2">The sequence shown here is derived from an EMBL/GenBank/DDBJ whole genome shotgun (WGS) entry which is preliminary data.</text>
</comment>
<protein>
    <submittedName>
        <fullName evidence="2">Laminin G domain protein</fullName>
    </submittedName>
</protein>
<dbReference type="Pfam" id="PF13385">
    <property type="entry name" value="Laminin_G_3"/>
    <property type="match status" value="1"/>
</dbReference>
<dbReference type="Gene3D" id="2.60.120.200">
    <property type="match status" value="1"/>
</dbReference>
<dbReference type="EMBL" id="VIWY01000003">
    <property type="protein sequence ID" value="TWG20741.1"/>
    <property type="molecule type" value="Genomic_DNA"/>
</dbReference>
<dbReference type="PROSITE" id="PS50025">
    <property type="entry name" value="LAM_G_DOMAIN"/>
    <property type="match status" value="1"/>
</dbReference>
<dbReference type="RefSeq" id="WP_122979467.1">
    <property type="nucleotide sequence ID" value="NZ_BOMX01000105.1"/>
</dbReference>
<keyword evidence="3" id="KW-1185">Reference proteome</keyword>
<accession>A0A561WA59</accession>
<dbReference type="Proteomes" id="UP000320239">
    <property type="component" value="Unassembled WGS sequence"/>
</dbReference>
<dbReference type="OrthoDB" id="5190061at2"/>
<feature type="domain" description="Laminin G" evidence="1">
    <location>
        <begin position="81"/>
        <end position="235"/>
    </location>
</feature>
<reference evidence="2 3" key="1">
    <citation type="submission" date="2019-06" db="EMBL/GenBank/DDBJ databases">
        <title>Sequencing the genomes of 1000 actinobacteria strains.</title>
        <authorList>
            <person name="Klenk H.-P."/>
        </authorList>
    </citation>
    <scope>NUCLEOTIDE SEQUENCE [LARGE SCALE GENOMIC DNA]</scope>
    <source>
        <strain evidence="2 3">DSM 43866</strain>
    </source>
</reference>
<evidence type="ECO:0000313" key="2">
    <source>
        <dbReference type="EMBL" id="TWG20741.1"/>
    </source>
</evidence>
<gene>
    <name evidence="2" type="ORF">FHX34_103270</name>
</gene>
<dbReference type="InterPro" id="IPR013320">
    <property type="entry name" value="ConA-like_dom_sf"/>
</dbReference>
<dbReference type="SUPFAM" id="SSF49899">
    <property type="entry name" value="Concanavalin A-like lectins/glucanases"/>
    <property type="match status" value="1"/>
</dbReference>
<dbReference type="InterPro" id="IPR001791">
    <property type="entry name" value="Laminin_G"/>
</dbReference>
<proteinExistence type="predicted"/>
<evidence type="ECO:0000313" key="3">
    <source>
        <dbReference type="Proteomes" id="UP000320239"/>
    </source>
</evidence>
<dbReference type="AlphaFoldDB" id="A0A561WA59"/>
<organism evidence="2 3">
    <name type="scientific">Actinoplanes teichomyceticus</name>
    <dbReference type="NCBI Taxonomy" id="1867"/>
    <lineage>
        <taxon>Bacteria</taxon>
        <taxon>Bacillati</taxon>
        <taxon>Actinomycetota</taxon>
        <taxon>Actinomycetes</taxon>
        <taxon>Micromonosporales</taxon>
        <taxon>Micromonosporaceae</taxon>
        <taxon>Actinoplanes</taxon>
    </lineage>
</organism>
<name>A0A561WA59_ACTTI</name>
<sequence>MRCRRALVTLVTVTTLLSGTPMAAHAAYAGEVAYWAMNEPPGATRMIDSSGNGLNGQIGREVGTGIFHHGSTGYRFDRLEPDTPPARPGHLVVVPDASALNPGDRDFAVTLRLRTTHHFGNIVQKGQSTTEGGNFKLQIPNGRVQCLFRGSRGVLEAIAPYSINDGDWHVVTCVRVSTGVALAIDGRRVAGREGWTGPIYNNWPLTIGGKLDCDQRTVGCDYYAGDLDYLSIQTA</sequence>